<protein>
    <submittedName>
        <fullName evidence="2">Uncharacterized protein</fullName>
    </submittedName>
</protein>
<reference evidence="3" key="1">
    <citation type="submission" date="2015-12" db="EMBL/GenBank/DDBJ databases">
        <title>Update maize B73 reference genome by single molecule sequencing technologies.</title>
        <authorList>
            <consortium name="Maize Genome Sequencing Project"/>
            <person name="Ware D."/>
        </authorList>
    </citation>
    <scope>NUCLEOTIDE SEQUENCE [LARGE SCALE GENOMIC DNA]</scope>
    <source>
        <strain evidence="3">cv. B73</strain>
    </source>
</reference>
<reference evidence="2" key="3">
    <citation type="submission" date="2021-05" db="UniProtKB">
        <authorList>
            <consortium name="EnsemblPlants"/>
        </authorList>
    </citation>
    <scope>IDENTIFICATION</scope>
    <source>
        <strain evidence="2">cv. B73</strain>
    </source>
</reference>
<evidence type="ECO:0000256" key="1">
    <source>
        <dbReference type="SAM" id="MobiDB-lite"/>
    </source>
</evidence>
<evidence type="ECO:0000313" key="3">
    <source>
        <dbReference type="Proteomes" id="UP000007305"/>
    </source>
</evidence>
<evidence type="ECO:0000313" key="2">
    <source>
        <dbReference type="EnsemblPlants" id="Zm00001eb081620_P001"/>
    </source>
</evidence>
<keyword evidence="3" id="KW-1185">Reference proteome</keyword>
<dbReference type="InParanoid" id="A0A804MFJ2"/>
<sequence>MVKTAALGTNQIFKSRETAPRDGPFGNDDSETKAPDVKAHQLEYSRRGFHEGTWWWWRWSERRRRAASEEKGKKERRNQSMLLPVQFKDATQRRMRLGIPCHRVAGGDGDGGITELFLTWVGLRADELEEDTAANPVGVRVQLLGDPALGVLLPPPPHGDHGPRGHALGVRLRGARPGPLRWRRRHHDPLGQRAHRRGRPQRRPPPVRAPLPSDRGEAGPASPLPSGRRGSRARQGRSPQQLHRRRHGQSSRNFLPLDRPIVAVKVG</sequence>
<accession>A0A804MFJ2</accession>
<reference evidence="2" key="2">
    <citation type="submission" date="2019-07" db="EMBL/GenBank/DDBJ databases">
        <authorList>
            <person name="Seetharam A."/>
            <person name="Woodhouse M."/>
            <person name="Cannon E."/>
        </authorList>
    </citation>
    <scope>NUCLEOTIDE SEQUENCE [LARGE SCALE GENOMIC DNA]</scope>
    <source>
        <strain evidence="2">cv. B73</strain>
    </source>
</reference>
<proteinExistence type="predicted"/>
<feature type="region of interest" description="Disordered" evidence="1">
    <location>
        <begin position="1"/>
        <end position="37"/>
    </location>
</feature>
<name>A0A804MFJ2_MAIZE</name>
<organism evidence="2 3">
    <name type="scientific">Zea mays</name>
    <name type="common">Maize</name>
    <dbReference type="NCBI Taxonomy" id="4577"/>
    <lineage>
        <taxon>Eukaryota</taxon>
        <taxon>Viridiplantae</taxon>
        <taxon>Streptophyta</taxon>
        <taxon>Embryophyta</taxon>
        <taxon>Tracheophyta</taxon>
        <taxon>Spermatophyta</taxon>
        <taxon>Magnoliopsida</taxon>
        <taxon>Liliopsida</taxon>
        <taxon>Poales</taxon>
        <taxon>Poaceae</taxon>
        <taxon>PACMAD clade</taxon>
        <taxon>Panicoideae</taxon>
        <taxon>Andropogonodae</taxon>
        <taxon>Andropogoneae</taxon>
        <taxon>Tripsacinae</taxon>
        <taxon>Zea</taxon>
    </lineage>
</organism>
<dbReference type="AlphaFoldDB" id="A0A804MFJ2"/>
<dbReference type="Proteomes" id="UP000007305">
    <property type="component" value="Chromosome 2"/>
</dbReference>
<feature type="compositionally biased region" description="Basic residues" evidence="1">
    <location>
        <begin position="181"/>
        <end position="202"/>
    </location>
</feature>
<dbReference type="EnsemblPlants" id="Zm00001eb081620_T001">
    <property type="protein sequence ID" value="Zm00001eb081620_P001"/>
    <property type="gene ID" value="Zm00001eb081620"/>
</dbReference>
<dbReference type="Gramene" id="Zm00001eb081620_T001">
    <property type="protein sequence ID" value="Zm00001eb081620_P001"/>
    <property type="gene ID" value="Zm00001eb081620"/>
</dbReference>
<feature type="region of interest" description="Disordered" evidence="1">
    <location>
        <begin position="153"/>
        <end position="260"/>
    </location>
</feature>